<comment type="caution">
    <text evidence="1">The sequence shown here is derived from an EMBL/GenBank/DDBJ whole genome shotgun (WGS) entry which is preliminary data.</text>
</comment>
<evidence type="ECO:0000313" key="2">
    <source>
        <dbReference type="Proteomes" id="UP000075573"/>
    </source>
</evidence>
<reference evidence="1 2" key="1">
    <citation type="submission" date="2015-06" db="EMBL/GenBank/DDBJ databases">
        <title>Improved classification and identification of acetic acid bacteria using matrix-assisted laser desorption/ionization time-of-flight mass spectrometry; Gluconobacter nephelii and Gluconobacter uchimurae are later heterotypic synonyms of Gluconobacter japonicus and Gluconobacter oxydans, respectively.</title>
        <authorList>
            <person name="Li L."/>
            <person name="Cleenwerck I."/>
            <person name="De Vuyst L."/>
            <person name="Vandamme P."/>
        </authorList>
    </citation>
    <scope>NUCLEOTIDE SEQUENCE [LARGE SCALE GENOMIC DNA]</scope>
    <source>
        <strain evidence="1 2">LMG 1764</strain>
    </source>
</reference>
<dbReference type="Proteomes" id="UP000075573">
    <property type="component" value="Unassembled WGS sequence"/>
</dbReference>
<protein>
    <submittedName>
        <fullName evidence="1">Uncharacterized protein</fullName>
    </submittedName>
</protein>
<accession>A0A149R2J6</accession>
<sequence>MTNDKARREMEALFPGHEKNDALRTAFLAHPDADHYLRRMPDLGCRIPWALVEYGPETDRRQGLVVGGRWSAAGWDLSGRIVLFVQSPTGDSGFLTCQAGEQQLVLIGTVPGSTRHPDRPEAVTLLGHVAELTAAWHADVETTRAWHTWALLHNQPPFPQTYAEIAFGDDVLRGLVVGGTVLADGTWDFGQEFDLMVEPDMILSLDGRRATRCDVLHGTREQGRGRG</sequence>
<dbReference type="EMBL" id="LHZB01000046">
    <property type="protein sequence ID" value="KXV03711.1"/>
    <property type="molecule type" value="Genomic_DNA"/>
</dbReference>
<organism evidence="1 2">
    <name type="scientific">Gluconobacter potus</name>
    <dbReference type="NCBI Taxonomy" id="2724927"/>
    <lineage>
        <taxon>Bacteria</taxon>
        <taxon>Pseudomonadati</taxon>
        <taxon>Pseudomonadota</taxon>
        <taxon>Alphaproteobacteria</taxon>
        <taxon>Acetobacterales</taxon>
        <taxon>Acetobacteraceae</taxon>
        <taxon>Gluconobacter</taxon>
    </lineage>
</organism>
<name>A0A149R2J6_9PROT</name>
<evidence type="ECO:0000313" key="1">
    <source>
        <dbReference type="EMBL" id="KXV03711.1"/>
    </source>
</evidence>
<dbReference type="AlphaFoldDB" id="A0A149R2J6"/>
<proteinExistence type="predicted"/>
<dbReference type="PATRIC" id="fig|442.7.peg.2884"/>
<gene>
    <name evidence="1" type="ORF">AD929_00450</name>
</gene>
<dbReference type="RefSeq" id="WP_062493464.1">
    <property type="nucleotide sequence ID" value="NZ_LHZB01000046.1"/>
</dbReference>